<organism evidence="1 2">
    <name type="scientific">Hoylesella timonensis</name>
    <dbReference type="NCBI Taxonomy" id="386414"/>
    <lineage>
        <taxon>Bacteria</taxon>
        <taxon>Pseudomonadati</taxon>
        <taxon>Bacteroidota</taxon>
        <taxon>Bacteroidia</taxon>
        <taxon>Bacteroidales</taxon>
        <taxon>Prevotellaceae</taxon>
        <taxon>Hoylesella</taxon>
    </lineage>
</organism>
<protein>
    <submittedName>
        <fullName evidence="1">Glycosyltransferase</fullName>
    </submittedName>
</protein>
<accession>A0A2K0XJG1</accession>
<proteinExistence type="predicted"/>
<dbReference type="RefSeq" id="WP_103003397.1">
    <property type="nucleotide sequence ID" value="NZ_NBAX01000005.1"/>
</dbReference>
<reference evidence="1 2" key="1">
    <citation type="submission" date="2017-03" db="EMBL/GenBank/DDBJ databases">
        <authorList>
            <person name="Afonso C.L."/>
            <person name="Miller P.J."/>
            <person name="Scott M.A."/>
            <person name="Spackman E."/>
            <person name="Goraichik I."/>
            <person name="Dimitrov K.M."/>
            <person name="Suarez D.L."/>
            <person name="Swayne D.E."/>
        </authorList>
    </citation>
    <scope>NUCLEOTIDE SEQUENCE [LARGE SCALE GENOMIC DNA]</scope>
    <source>
        <strain evidence="1 2">DNF00076</strain>
    </source>
</reference>
<dbReference type="AlphaFoldDB" id="A0A2K0XJG1"/>
<evidence type="ECO:0000313" key="2">
    <source>
        <dbReference type="Proteomes" id="UP000236634"/>
    </source>
</evidence>
<comment type="caution">
    <text evidence="1">The sequence shown here is derived from an EMBL/GenBank/DDBJ whole genome shotgun (WGS) entry which is preliminary data.</text>
</comment>
<sequence>MKILLLGEYSNVHWTLAEGLRQLGHTVIVVSNGDFWKNYQRDIDLSRTLGKLGGMRYMAKLYRLLPLLCGYDVVQVINPMFLEIKAHRIMPIYKYLRKHNKKIFMGAFGMDYYWVHTCCTDMPLEYSDFNMGKELRQTADALKEQRDWLGTDKQRLNEYIAHDCDGIIAGLYEYWVCYHAHFPDKTTFIPFPIQTKTMRERQPMTNGDHRLKLFIGINRERSVYKGTDIMLKAAQDLVLKYPHQVSLQIAESVPFEQYQRMMNETDVILDQLYSYTPAMNALEAMSKGIVCVGGGEPENYQLLHEDTLRPIVNVKPCYESVYYELESLILHPERLSVLQQQSIAYIQKHHDYVKVAQQYVDFYNSSEPVTKNKE</sequence>
<dbReference type="GO" id="GO:0016740">
    <property type="term" value="F:transferase activity"/>
    <property type="evidence" value="ECO:0007669"/>
    <property type="project" value="UniProtKB-KW"/>
</dbReference>
<dbReference type="EMBL" id="NBAX01000005">
    <property type="protein sequence ID" value="PNP94674.1"/>
    <property type="molecule type" value="Genomic_DNA"/>
</dbReference>
<name>A0A2K0XJG1_9BACT</name>
<gene>
    <name evidence="1" type="ORF">BFS16_07245</name>
</gene>
<dbReference type="Proteomes" id="UP000236634">
    <property type="component" value="Unassembled WGS sequence"/>
</dbReference>
<dbReference type="SUPFAM" id="SSF53756">
    <property type="entry name" value="UDP-Glycosyltransferase/glycogen phosphorylase"/>
    <property type="match status" value="1"/>
</dbReference>
<keyword evidence="1" id="KW-0808">Transferase</keyword>
<evidence type="ECO:0000313" key="1">
    <source>
        <dbReference type="EMBL" id="PNP94674.1"/>
    </source>
</evidence>